<protein>
    <submittedName>
        <fullName evidence="2">Uncharacterized protein</fullName>
    </submittedName>
</protein>
<dbReference type="EMBL" id="JABEZV010000006">
    <property type="protein sequence ID" value="MBA0714146.1"/>
    <property type="molecule type" value="Genomic_DNA"/>
</dbReference>
<gene>
    <name evidence="2" type="ORF">Golax_013142</name>
</gene>
<proteinExistence type="predicted"/>
<name>A0A7J8ZQP0_9ROSI</name>
<keyword evidence="3" id="KW-1185">Reference proteome</keyword>
<organism evidence="2 3">
    <name type="scientific">Gossypium laxum</name>
    <dbReference type="NCBI Taxonomy" id="34288"/>
    <lineage>
        <taxon>Eukaryota</taxon>
        <taxon>Viridiplantae</taxon>
        <taxon>Streptophyta</taxon>
        <taxon>Embryophyta</taxon>
        <taxon>Tracheophyta</taxon>
        <taxon>Spermatophyta</taxon>
        <taxon>Magnoliopsida</taxon>
        <taxon>eudicotyledons</taxon>
        <taxon>Gunneridae</taxon>
        <taxon>Pentapetalae</taxon>
        <taxon>rosids</taxon>
        <taxon>malvids</taxon>
        <taxon>Malvales</taxon>
        <taxon>Malvaceae</taxon>
        <taxon>Malvoideae</taxon>
        <taxon>Gossypium</taxon>
    </lineage>
</organism>
<evidence type="ECO:0000256" key="1">
    <source>
        <dbReference type="SAM" id="Phobius"/>
    </source>
</evidence>
<comment type="caution">
    <text evidence="2">The sequence shown here is derived from an EMBL/GenBank/DDBJ whole genome shotgun (WGS) entry which is preliminary data.</text>
</comment>
<accession>A0A7J8ZQP0</accession>
<keyword evidence="1" id="KW-0472">Membrane</keyword>
<evidence type="ECO:0000313" key="3">
    <source>
        <dbReference type="Proteomes" id="UP000593574"/>
    </source>
</evidence>
<dbReference type="Proteomes" id="UP000593574">
    <property type="component" value="Unassembled WGS sequence"/>
</dbReference>
<keyword evidence="1" id="KW-1133">Transmembrane helix</keyword>
<sequence length="56" mass="6496">MDNHRESQVSRIRMRISKLHTSVLKRITVPSKKISSCMVSLSEVALLWILLLVYLD</sequence>
<evidence type="ECO:0000313" key="2">
    <source>
        <dbReference type="EMBL" id="MBA0714146.1"/>
    </source>
</evidence>
<reference evidence="2 3" key="1">
    <citation type="journal article" date="2019" name="Genome Biol. Evol.">
        <title>Insights into the evolution of the New World diploid cottons (Gossypium, subgenus Houzingenia) based on genome sequencing.</title>
        <authorList>
            <person name="Grover C.E."/>
            <person name="Arick M.A. 2nd"/>
            <person name="Thrash A."/>
            <person name="Conover J.L."/>
            <person name="Sanders W.S."/>
            <person name="Peterson D.G."/>
            <person name="Frelichowski J.E."/>
            <person name="Scheffler J.A."/>
            <person name="Scheffler B.E."/>
            <person name="Wendel J.F."/>
        </authorList>
    </citation>
    <scope>NUCLEOTIDE SEQUENCE [LARGE SCALE GENOMIC DNA]</scope>
    <source>
        <strain evidence="2">4</strain>
        <tissue evidence="2">Leaf</tissue>
    </source>
</reference>
<feature type="transmembrane region" description="Helical" evidence="1">
    <location>
        <begin position="34"/>
        <end position="55"/>
    </location>
</feature>
<dbReference type="AlphaFoldDB" id="A0A7J8ZQP0"/>
<keyword evidence="1" id="KW-0812">Transmembrane</keyword>